<gene>
    <name evidence="7" type="ORF">BJY01DRAFT_261680</name>
</gene>
<keyword evidence="2" id="KW-0805">Transcription regulation</keyword>
<comment type="caution">
    <text evidence="7">The sequence shown here is derived from an EMBL/GenBank/DDBJ whole genome shotgun (WGS) entry which is preliminary data.</text>
</comment>
<comment type="subcellular location">
    <subcellularLocation>
        <location evidence="1">Nucleus</location>
    </subcellularLocation>
</comment>
<dbReference type="CDD" id="cd12148">
    <property type="entry name" value="fungal_TF_MHR"/>
    <property type="match status" value="1"/>
</dbReference>
<evidence type="ECO:0000256" key="4">
    <source>
        <dbReference type="ARBA" id="ARBA00023163"/>
    </source>
</evidence>
<keyword evidence="4" id="KW-0804">Transcription</keyword>
<dbReference type="Proteomes" id="UP001610446">
    <property type="component" value="Unassembled WGS sequence"/>
</dbReference>
<evidence type="ECO:0000256" key="3">
    <source>
        <dbReference type="ARBA" id="ARBA00023125"/>
    </source>
</evidence>
<organism evidence="7 8">
    <name type="scientific">Aspergillus pseudoustus</name>
    <dbReference type="NCBI Taxonomy" id="1810923"/>
    <lineage>
        <taxon>Eukaryota</taxon>
        <taxon>Fungi</taxon>
        <taxon>Dikarya</taxon>
        <taxon>Ascomycota</taxon>
        <taxon>Pezizomycotina</taxon>
        <taxon>Eurotiomycetes</taxon>
        <taxon>Eurotiomycetidae</taxon>
        <taxon>Eurotiales</taxon>
        <taxon>Aspergillaceae</taxon>
        <taxon>Aspergillus</taxon>
        <taxon>Aspergillus subgen. Nidulantes</taxon>
    </lineage>
</organism>
<evidence type="ECO:0000259" key="6">
    <source>
        <dbReference type="SMART" id="SM00906"/>
    </source>
</evidence>
<evidence type="ECO:0000313" key="8">
    <source>
        <dbReference type="Proteomes" id="UP001610446"/>
    </source>
</evidence>
<dbReference type="EMBL" id="JBFXLU010000038">
    <property type="protein sequence ID" value="KAL2850244.1"/>
    <property type="molecule type" value="Genomic_DNA"/>
</dbReference>
<evidence type="ECO:0000256" key="2">
    <source>
        <dbReference type="ARBA" id="ARBA00023015"/>
    </source>
</evidence>
<accession>A0ABR4KEJ0</accession>
<evidence type="ECO:0000256" key="5">
    <source>
        <dbReference type="ARBA" id="ARBA00023242"/>
    </source>
</evidence>
<dbReference type="Pfam" id="PF04082">
    <property type="entry name" value="Fungal_trans"/>
    <property type="match status" value="1"/>
</dbReference>
<reference evidence="7 8" key="1">
    <citation type="submission" date="2024-07" db="EMBL/GenBank/DDBJ databases">
        <title>Section-level genome sequencing and comparative genomics of Aspergillus sections Usti and Cavernicolus.</title>
        <authorList>
            <consortium name="Lawrence Berkeley National Laboratory"/>
            <person name="Nybo J.L."/>
            <person name="Vesth T.C."/>
            <person name="Theobald S."/>
            <person name="Frisvad J.C."/>
            <person name="Larsen T.O."/>
            <person name="Kjaerboelling I."/>
            <person name="Rothschild-Mancinelli K."/>
            <person name="Lyhne E.K."/>
            <person name="Kogle M.E."/>
            <person name="Barry K."/>
            <person name="Clum A."/>
            <person name="Na H."/>
            <person name="Ledsgaard L."/>
            <person name="Lin J."/>
            <person name="Lipzen A."/>
            <person name="Kuo A."/>
            <person name="Riley R."/>
            <person name="Mondo S."/>
            <person name="Labutti K."/>
            <person name="Haridas S."/>
            <person name="Pangalinan J."/>
            <person name="Salamov A.A."/>
            <person name="Simmons B.A."/>
            <person name="Magnuson J.K."/>
            <person name="Chen J."/>
            <person name="Drula E."/>
            <person name="Henrissat B."/>
            <person name="Wiebenga A."/>
            <person name="Lubbers R.J."/>
            <person name="Gomes A.C."/>
            <person name="Makela M.R."/>
            <person name="Stajich J."/>
            <person name="Grigoriev I.V."/>
            <person name="Mortensen U.H."/>
            <person name="De Vries R.P."/>
            <person name="Baker S.E."/>
            <person name="Andersen M.R."/>
        </authorList>
    </citation>
    <scope>NUCLEOTIDE SEQUENCE [LARGE SCALE GENOMIC DNA]</scope>
    <source>
        <strain evidence="7 8">CBS 123904</strain>
    </source>
</reference>
<keyword evidence="3" id="KW-0238">DNA-binding</keyword>
<feature type="domain" description="Xylanolytic transcriptional activator regulatory" evidence="6">
    <location>
        <begin position="173"/>
        <end position="246"/>
    </location>
</feature>
<proteinExistence type="predicted"/>
<evidence type="ECO:0000313" key="7">
    <source>
        <dbReference type="EMBL" id="KAL2850244.1"/>
    </source>
</evidence>
<evidence type="ECO:0000256" key="1">
    <source>
        <dbReference type="ARBA" id="ARBA00004123"/>
    </source>
</evidence>
<dbReference type="PANTHER" id="PTHR47540">
    <property type="entry name" value="THIAMINE REPRESSIBLE GENES REGULATORY PROTEIN THI5"/>
    <property type="match status" value="1"/>
</dbReference>
<dbReference type="PANTHER" id="PTHR47540:SF6">
    <property type="entry name" value="ZN(II)2CYS6 TRANSCRIPTION FACTOR (EUROFUNG)"/>
    <property type="match status" value="1"/>
</dbReference>
<dbReference type="InterPro" id="IPR051711">
    <property type="entry name" value="Stress_Response_Reg"/>
</dbReference>
<name>A0ABR4KEJ0_9EURO</name>
<sequence length="533" mass="59026">MGPTSSWAFCQRVLATIRVQSSERTPTVRPWTLESVSLRWSPIGLDEQPDVGNLPSVEYAALLHSTVKYHLGSLYDIVDHDSFSQHMDRFYRDPANEARKSRFWYAQLLFVLAFGEAFISAGSAKPGAGLRYASRGLSLLPCTIPLDGKTLAAVEALCLAALYLQALDSRLTAFQLVGQALRVCIIEGWHRHMPPSEVTSAHAKRCTSVFWTAYMIDREFGTLIGAPSSIRDEDITVQLPSEPADNSAKAEALALQVKMARLTAMILSGVYGVNSSHSRSLLSDTQSALHGIALVDKELLVYLDTRFRGTDIRTSKVATNLILSYHHCVVLATRPLVMCILHKSLANRGTRMELPEGPIVSLLRSCTRSALNILRTLKALGESNMLDHFLSFQLEAAFSSALMLYIIDKLIPDFTADGSWLRAVQEIFDIMISKGSPAAPRRNQEFQKLRHAMDMYMEQGTSELGNTSTLRQQEAEITLESDARSSRTVPHHSIDGFASWGPLEHYSDFTLSSADIMDLANGLQVDDFLIPDC</sequence>
<dbReference type="SMART" id="SM00906">
    <property type="entry name" value="Fungal_trans"/>
    <property type="match status" value="1"/>
</dbReference>
<keyword evidence="8" id="KW-1185">Reference proteome</keyword>
<keyword evidence="5" id="KW-0539">Nucleus</keyword>
<dbReference type="InterPro" id="IPR007219">
    <property type="entry name" value="XnlR_reg_dom"/>
</dbReference>
<protein>
    <recommendedName>
        <fullName evidence="6">Xylanolytic transcriptional activator regulatory domain-containing protein</fullName>
    </recommendedName>
</protein>